<accession>A0A7S0GTN1</accession>
<evidence type="ECO:0000313" key="1">
    <source>
        <dbReference type="EMBL" id="CAD8444962.1"/>
    </source>
</evidence>
<dbReference type="AlphaFoldDB" id="A0A7S0GTN1"/>
<sequence length="301" mass="34869">MCSYTLIPKDGGKEIELNIRHCTFIDKVLDEIVARTAECDELEKMETGELWYDLGADFFQVYGPFASSDYTIANTRRVAVLVQSTGSTVSESVIKFQNLRRYWEKVIVVVVGSDLMDYQPEVPSRGRLSSLVFENTNVVGFKRNEAKYRWVMNRIEREIFYRGRRRPCEIVRKSNGETYLTPPESKKKWNHFTTGLSKSEKAKLLCSESAALYPNSVIMRNFDIKEDVGSEHDIVVFGFQRLQTELAEHILKNLQMNDFDMIVCSGVWLQHIQTILEKDKNSVDPEIHLEKTKLHMELFDC</sequence>
<gene>
    <name evidence="1" type="ORF">LAMO00422_LOCUS7936</name>
</gene>
<organism evidence="1">
    <name type="scientific">Amorphochlora amoebiformis</name>
    <dbReference type="NCBI Taxonomy" id="1561963"/>
    <lineage>
        <taxon>Eukaryota</taxon>
        <taxon>Sar</taxon>
        <taxon>Rhizaria</taxon>
        <taxon>Cercozoa</taxon>
        <taxon>Chlorarachniophyceae</taxon>
        <taxon>Amorphochlora</taxon>
    </lineage>
</organism>
<protein>
    <submittedName>
        <fullName evidence="1">Uncharacterized protein</fullName>
    </submittedName>
</protein>
<reference evidence="1" key="1">
    <citation type="submission" date="2021-01" db="EMBL/GenBank/DDBJ databases">
        <authorList>
            <person name="Corre E."/>
            <person name="Pelletier E."/>
            <person name="Niang G."/>
            <person name="Scheremetjew M."/>
            <person name="Finn R."/>
            <person name="Kale V."/>
            <person name="Holt S."/>
            <person name="Cochrane G."/>
            <person name="Meng A."/>
            <person name="Brown T."/>
            <person name="Cohen L."/>
        </authorList>
    </citation>
    <scope>NUCLEOTIDE SEQUENCE</scope>
    <source>
        <strain evidence="1">CCMP2058</strain>
    </source>
</reference>
<proteinExistence type="predicted"/>
<dbReference type="EMBL" id="HBEM01011353">
    <property type="protein sequence ID" value="CAD8444962.1"/>
    <property type="molecule type" value="Transcribed_RNA"/>
</dbReference>
<name>A0A7S0GTN1_9EUKA</name>